<keyword evidence="3" id="KW-1185">Reference proteome</keyword>
<protein>
    <submittedName>
        <fullName evidence="2">Uncharacterized protein</fullName>
    </submittedName>
</protein>
<reference evidence="2 3" key="1">
    <citation type="submission" date="2024-06" db="EMBL/GenBank/DDBJ databases">
        <title>Chitinophaga defluvii sp. nov., isolated from municipal sewage.</title>
        <authorList>
            <person name="Zhang L."/>
        </authorList>
    </citation>
    <scope>NUCLEOTIDE SEQUENCE [LARGE SCALE GENOMIC DNA]</scope>
    <source>
        <strain evidence="2 3">H8</strain>
    </source>
</reference>
<organism evidence="2 3">
    <name type="scientific">Chitinophaga defluvii</name>
    <dbReference type="NCBI Taxonomy" id="3163343"/>
    <lineage>
        <taxon>Bacteria</taxon>
        <taxon>Pseudomonadati</taxon>
        <taxon>Bacteroidota</taxon>
        <taxon>Chitinophagia</taxon>
        <taxon>Chitinophagales</taxon>
        <taxon>Chitinophagaceae</taxon>
        <taxon>Chitinophaga</taxon>
    </lineage>
</organism>
<feature type="signal peptide" evidence="1">
    <location>
        <begin position="1"/>
        <end position="31"/>
    </location>
</feature>
<dbReference type="RefSeq" id="WP_354663161.1">
    <property type="nucleotide sequence ID" value="NZ_JBEXAC010000002.1"/>
</dbReference>
<evidence type="ECO:0000256" key="1">
    <source>
        <dbReference type="SAM" id="SignalP"/>
    </source>
</evidence>
<sequence>MKTFNNILQVFSLSCLLAGALLIVGAFEARANNSLLPDDNKDKVNKKTENRITLTTMPKAKFGLDAGYRYSGNLNSEFRLSNNSSLNFKSVLTYKKGNVTYVLPYSFKMEQPNGMNYHRLQIVLPLK</sequence>
<evidence type="ECO:0000313" key="3">
    <source>
        <dbReference type="Proteomes" id="UP001549749"/>
    </source>
</evidence>
<evidence type="ECO:0000313" key="2">
    <source>
        <dbReference type="EMBL" id="MET7000607.1"/>
    </source>
</evidence>
<dbReference type="EMBL" id="JBEXAC010000002">
    <property type="protein sequence ID" value="MET7000607.1"/>
    <property type="molecule type" value="Genomic_DNA"/>
</dbReference>
<feature type="chain" id="PRO_5046239468" evidence="1">
    <location>
        <begin position="32"/>
        <end position="127"/>
    </location>
</feature>
<accession>A0ABV2TC43</accession>
<proteinExistence type="predicted"/>
<dbReference type="Proteomes" id="UP001549749">
    <property type="component" value="Unassembled WGS sequence"/>
</dbReference>
<comment type="caution">
    <text evidence="2">The sequence shown here is derived from an EMBL/GenBank/DDBJ whole genome shotgun (WGS) entry which is preliminary data.</text>
</comment>
<keyword evidence="1" id="KW-0732">Signal</keyword>
<gene>
    <name evidence="2" type="ORF">ABR189_24660</name>
</gene>
<name>A0ABV2TC43_9BACT</name>
<dbReference type="PROSITE" id="PS51257">
    <property type="entry name" value="PROKAR_LIPOPROTEIN"/>
    <property type="match status" value="1"/>
</dbReference>